<dbReference type="KEGG" id="som:SOMG_04125"/>
<dbReference type="PROSITE" id="PS01001">
    <property type="entry name" value="SDH_CYT_2"/>
    <property type="match status" value="1"/>
</dbReference>
<evidence type="ECO:0000256" key="8">
    <source>
        <dbReference type="ARBA" id="ARBA00022989"/>
    </source>
</evidence>
<keyword evidence="4 12" id="KW-0812">Transmembrane</keyword>
<dbReference type="InterPro" id="IPR034804">
    <property type="entry name" value="SQR/QFR_C/D"/>
</dbReference>
<evidence type="ECO:0000256" key="11">
    <source>
        <dbReference type="ARBA" id="ARBA00023136"/>
    </source>
</evidence>
<evidence type="ECO:0000313" key="14">
    <source>
        <dbReference type="Proteomes" id="UP001212411"/>
    </source>
</evidence>
<dbReference type="GO" id="GO:0046872">
    <property type="term" value="F:metal ion binding"/>
    <property type="evidence" value="ECO:0007669"/>
    <property type="project" value="UniProtKB-KW"/>
</dbReference>
<evidence type="ECO:0000256" key="3">
    <source>
        <dbReference type="ARBA" id="ARBA00022617"/>
    </source>
</evidence>
<evidence type="ECO:0000256" key="6">
    <source>
        <dbReference type="ARBA" id="ARBA00022792"/>
    </source>
</evidence>
<evidence type="ECO:0000256" key="2">
    <source>
        <dbReference type="ARBA" id="ARBA00007244"/>
    </source>
</evidence>
<evidence type="ECO:0000256" key="1">
    <source>
        <dbReference type="ARBA" id="ARBA00004448"/>
    </source>
</evidence>
<dbReference type="FunFam" id="1.20.1300.10:FF:000008">
    <property type="entry name" value="Succinate dehydrogenase cytochrome b560 subunit"/>
    <property type="match status" value="1"/>
</dbReference>
<dbReference type="RefSeq" id="XP_056039863.1">
    <property type="nucleotide sequence ID" value="XM_056182912.1"/>
</dbReference>
<dbReference type="AlphaFoldDB" id="A0AAF0AZB3"/>
<dbReference type="InterPro" id="IPR014314">
    <property type="entry name" value="Succ_DH_cytb556"/>
</dbReference>
<proteinExistence type="inferred from homology"/>
<dbReference type="PANTHER" id="PTHR10978:SF5">
    <property type="entry name" value="SUCCINATE DEHYDROGENASE CYTOCHROME B560 SUBUNIT, MITOCHONDRIAL"/>
    <property type="match status" value="1"/>
</dbReference>
<keyword evidence="6" id="KW-0999">Mitochondrion inner membrane</keyword>
<accession>A0AAF0AZB3</accession>
<dbReference type="GO" id="GO:0005743">
    <property type="term" value="C:mitochondrial inner membrane"/>
    <property type="evidence" value="ECO:0007669"/>
    <property type="project" value="UniProtKB-SubCell"/>
</dbReference>
<evidence type="ECO:0000256" key="12">
    <source>
        <dbReference type="SAM" id="Phobius"/>
    </source>
</evidence>
<comment type="subcellular location">
    <subcellularLocation>
        <location evidence="1">Mitochondrion inner membrane</location>
        <topology evidence="1">Multi-pass membrane protein</topology>
    </subcellularLocation>
</comment>
<keyword evidence="10" id="KW-0496">Mitochondrion</keyword>
<keyword evidence="8 12" id="KW-1133">Transmembrane helix</keyword>
<keyword evidence="5" id="KW-0479">Metal-binding</keyword>
<keyword evidence="11 12" id="KW-0472">Membrane</keyword>
<dbReference type="GO" id="GO:0006099">
    <property type="term" value="P:tricarboxylic acid cycle"/>
    <property type="evidence" value="ECO:0007669"/>
    <property type="project" value="InterPro"/>
</dbReference>
<evidence type="ECO:0000256" key="7">
    <source>
        <dbReference type="ARBA" id="ARBA00022946"/>
    </source>
</evidence>
<dbReference type="InterPro" id="IPR000701">
    <property type="entry name" value="SuccDH_FuR_B_TM-su"/>
</dbReference>
<evidence type="ECO:0000256" key="5">
    <source>
        <dbReference type="ARBA" id="ARBA00022723"/>
    </source>
</evidence>
<sequence>MLATRTFHSLSPGFFRSASQLLRPSNSLASSSLLNNVWKRSVVTEHMTDMEGRSRLADQRLHRPNSPHLSIYEPQLTWYLSSLHRVTGVALAGTLYLFATGYLVAPLAGYSLDTETISSLLQQIPTWIKVPAKFAVSYPFTFHIFNGLRHLIWDTAKELTLKGVYRTGYAVLIASVLTSGYLSFV</sequence>
<keyword evidence="3" id="KW-0349">Heme</keyword>
<feature type="transmembrane region" description="Helical" evidence="12">
    <location>
        <begin position="89"/>
        <end position="112"/>
    </location>
</feature>
<dbReference type="GO" id="GO:0006121">
    <property type="term" value="P:mitochondrial electron transport, succinate to ubiquinone"/>
    <property type="evidence" value="ECO:0007669"/>
    <property type="project" value="TreeGrafter"/>
</dbReference>
<dbReference type="Pfam" id="PF01127">
    <property type="entry name" value="Sdh_cyt"/>
    <property type="match status" value="1"/>
</dbReference>
<evidence type="ECO:0000313" key="13">
    <source>
        <dbReference type="EMBL" id="WBW75620.1"/>
    </source>
</evidence>
<dbReference type="GO" id="GO:0009055">
    <property type="term" value="F:electron transfer activity"/>
    <property type="evidence" value="ECO:0007669"/>
    <property type="project" value="InterPro"/>
</dbReference>
<name>A0AAF0AZB3_9SCHI</name>
<gene>
    <name evidence="13" type="primary">sdh3</name>
    <name evidence="13" type="ORF">SOMG_04125</name>
</gene>
<protein>
    <submittedName>
        <fullName evidence="13">Succinate dehydrogenase (Ubiquinone) cytochrome b subunit</fullName>
    </submittedName>
</protein>
<evidence type="ECO:0000256" key="4">
    <source>
        <dbReference type="ARBA" id="ARBA00022692"/>
    </source>
</evidence>
<dbReference type="GeneID" id="80877601"/>
<dbReference type="Proteomes" id="UP001212411">
    <property type="component" value="Chromosome 3"/>
</dbReference>
<dbReference type="CDD" id="cd03499">
    <property type="entry name" value="SQR_TypeC_SdhC"/>
    <property type="match status" value="1"/>
</dbReference>
<evidence type="ECO:0000256" key="10">
    <source>
        <dbReference type="ARBA" id="ARBA00023128"/>
    </source>
</evidence>
<keyword evidence="14" id="KW-1185">Reference proteome</keyword>
<dbReference type="Gene3D" id="1.20.1300.10">
    <property type="entry name" value="Fumarate reductase/succinate dehydrogenase, transmembrane subunit"/>
    <property type="match status" value="1"/>
</dbReference>
<dbReference type="NCBIfam" id="TIGR02970">
    <property type="entry name" value="succ_dehyd_cytB"/>
    <property type="match status" value="1"/>
</dbReference>
<dbReference type="PANTHER" id="PTHR10978">
    <property type="entry name" value="SUCCINATE DEHYDROGENASE CYTOCHROME B560 SUBUNIT"/>
    <property type="match status" value="1"/>
</dbReference>
<reference evidence="13 14" key="1">
    <citation type="journal article" date="2023" name="G3 (Bethesda)">
        <title>A high-quality reference genome for the fission yeast Schizosaccharomyces osmophilus.</title>
        <authorList>
            <person name="Jia G.S."/>
            <person name="Zhang W.C."/>
            <person name="Liang Y."/>
            <person name="Liu X.H."/>
            <person name="Rhind N."/>
            <person name="Pidoux A."/>
            <person name="Brysch-Herzberg M."/>
            <person name="Du L.L."/>
        </authorList>
    </citation>
    <scope>NUCLEOTIDE SEQUENCE [LARGE SCALE GENOMIC DNA]</scope>
    <source>
        <strain evidence="13 14">CBS 15793</strain>
    </source>
</reference>
<dbReference type="InterPro" id="IPR018495">
    <property type="entry name" value="Succ_DH_cyt_bsu_CS"/>
</dbReference>
<dbReference type="SUPFAM" id="SSF81343">
    <property type="entry name" value="Fumarate reductase respiratory complex transmembrane subunits"/>
    <property type="match status" value="1"/>
</dbReference>
<feature type="transmembrane region" description="Helical" evidence="12">
    <location>
        <begin position="164"/>
        <end position="184"/>
    </location>
</feature>
<dbReference type="EMBL" id="CP115613">
    <property type="protein sequence ID" value="WBW75620.1"/>
    <property type="molecule type" value="Genomic_DNA"/>
</dbReference>
<comment type="similarity">
    <text evidence="2">Belongs to the cytochrome b560 family.</text>
</comment>
<organism evidence="13 14">
    <name type="scientific">Schizosaccharomyces osmophilus</name>
    <dbReference type="NCBI Taxonomy" id="2545709"/>
    <lineage>
        <taxon>Eukaryota</taxon>
        <taxon>Fungi</taxon>
        <taxon>Dikarya</taxon>
        <taxon>Ascomycota</taxon>
        <taxon>Taphrinomycotina</taxon>
        <taxon>Schizosaccharomycetes</taxon>
        <taxon>Schizosaccharomycetales</taxon>
        <taxon>Schizosaccharomycetaceae</taxon>
        <taxon>Schizosaccharomyces</taxon>
    </lineage>
</organism>
<keyword evidence="7" id="KW-0809">Transit peptide</keyword>
<keyword evidence="9" id="KW-0408">Iron</keyword>
<evidence type="ECO:0000256" key="9">
    <source>
        <dbReference type="ARBA" id="ARBA00023004"/>
    </source>
</evidence>